<comment type="caution">
    <text evidence="1">The sequence shown here is derived from an EMBL/GenBank/DDBJ whole genome shotgun (WGS) entry which is preliminary data.</text>
</comment>
<evidence type="ECO:0000313" key="2">
    <source>
        <dbReference type="Proteomes" id="UP000805193"/>
    </source>
</evidence>
<keyword evidence="2" id="KW-1185">Reference proteome</keyword>
<evidence type="ECO:0000313" key="1">
    <source>
        <dbReference type="EMBL" id="KAG0424524.1"/>
    </source>
</evidence>
<accession>A0AC60PUY3</accession>
<proteinExistence type="predicted"/>
<gene>
    <name evidence="1" type="ORF">HPB47_028268</name>
</gene>
<sequence length="105" mass="11070">MGIFPLADLDRCHRVPPHAGGRQAVDAADQCRRPMLRSSPASLARGRGNGGEDDLTSLSLAVASKNSEEPPPVSRGGAWCSASESFQCPRLVSCHEDPVECLSAV</sequence>
<name>A0AC60PUY3_IXOPE</name>
<reference evidence="1 2" key="1">
    <citation type="journal article" date="2020" name="Cell">
        <title>Large-Scale Comparative Analyses of Tick Genomes Elucidate Their Genetic Diversity and Vector Capacities.</title>
        <authorList>
            <consortium name="Tick Genome and Microbiome Consortium (TIGMIC)"/>
            <person name="Jia N."/>
            <person name="Wang J."/>
            <person name="Shi W."/>
            <person name="Du L."/>
            <person name="Sun Y."/>
            <person name="Zhan W."/>
            <person name="Jiang J.F."/>
            <person name="Wang Q."/>
            <person name="Zhang B."/>
            <person name="Ji P."/>
            <person name="Bell-Sakyi L."/>
            <person name="Cui X.M."/>
            <person name="Yuan T.T."/>
            <person name="Jiang B.G."/>
            <person name="Yang W.F."/>
            <person name="Lam T.T."/>
            <person name="Chang Q.C."/>
            <person name="Ding S.J."/>
            <person name="Wang X.J."/>
            <person name="Zhu J.G."/>
            <person name="Ruan X.D."/>
            <person name="Zhao L."/>
            <person name="Wei J.T."/>
            <person name="Ye R.Z."/>
            <person name="Que T.C."/>
            <person name="Du C.H."/>
            <person name="Zhou Y.H."/>
            <person name="Cheng J.X."/>
            <person name="Dai P.F."/>
            <person name="Guo W.B."/>
            <person name="Han X.H."/>
            <person name="Huang E.J."/>
            <person name="Li L.F."/>
            <person name="Wei W."/>
            <person name="Gao Y.C."/>
            <person name="Liu J.Z."/>
            <person name="Shao H.Z."/>
            <person name="Wang X."/>
            <person name="Wang C.C."/>
            <person name="Yang T.C."/>
            <person name="Huo Q.B."/>
            <person name="Li W."/>
            <person name="Chen H.Y."/>
            <person name="Chen S.E."/>
            <person name="Zhou L.G."/>
            <person name="Ni X.B."/>
            <person name="Tian J.H."/>
            <person name="Sheng Y."/>
            <person name="Liu T."/>
            <person name="Pan Y.S."/>
            <person name="Xia L.Y."/>
            <person name="Li J."/>
            <person name="Zhao F."/>
            <person name="Cao W.C."/>
        </authorList>
    </citation>
    <scope>NUCLEOTIDE SEQUENCE [LARGE SCALE GENOMIC DNA]</scope>
    <source>
        <strain evidence="1">Iper-2018</strain>
    </source>
</reference>
<protein>
    <submittedName>
        <fullName evidence="1">Uncharacterized protein</fullName>
    </submittedName>
</protein>
<organism evidence="1 2">
    <name type="scientific">Ixodes persulcatus</name>
    <name type="common">Taiga tick</name>
    <dbReference type="NCBI Taxonomy" id="34615"/>
    <lineage>
        <taxon>Eukaryota</taxon>
        <taxon>Metazoa</taxon>
        <taxon>Ecdysozoa</taxon>
        <taxon>Arthropoda</taxon>
        <taxon>Chelicerata</taxon>
        <taxon>Arachnida</taxon>
        <taxon>Acari</taxon>
        <taxon>Parasitiformes</taxon>
        <taxon>Ixodida</taxon>
        <taxon>Ixodoidea</taxon>
        <taxon>Ixodidae</taxon>
        <taxon>Ixodinae</taxon>
        <taxon>Ixodes</taxon>
    </lineage>
</organism>
<dbReference type="EMBL" id="JABSTQ010009965">
    <property type="protein sequence ID" value="KAG0424524.1"/>
    <property type="molecule type" value="Genomic_DNA"/>
</dbReference>
<dbReference type="Proteomes" id="UP000805193">
    <property type="component" value="Unassembled WGS sequence"/>
</dbReference>